<accession>A0A1G9WRV6</accession>
<dbReference type="InterPro" id="IPR008024">
    <property type="entry name" value="YiaAB"/>
</dbReference>
<dbReference type="Proteomes" id="UP000199759">
    <property type="component" value="Unassembled WGS sequence"/>
</dbReference>
<feature type="transmembrane region" description="Helical" evidence="1">
    <location>
        <begin position="38"/>
        <end position="58"/>
    </location>
</feature>
<organism evidence="3 4">
    <name type="scientific">Maricaulis salignorans</name>
    <dbReference type="NCBI Taxonomy" id="144026"/>
    <lineage>
        <taxon>Bacteria</taxon>
        <taxon>Pseudomonadati</taxon>
        <taxon>Pseudomonadota</taxon>
        <taxon>Alphaproteobacteria</taxon>
        <taxon>Maricaulales</taxon>
        <taxon>Maricaulaceae</taxon>
        <taxon>Maricaulis</taxon>
    </lineage>
</organism>
<reference evidence="3 4" key="1">
    <citation type="submission" date="2016-10" db="EMBL/GenBank/DDBJ databases">
        <authorList>
            <person name="de Groot N.N."/>
        </authorList>
    </citation>
    <scope>NUCLEOTIDE SEQUENCE [LARGE SCALE GENOMIC DNA]</scope>
    <source>
        <strain evidence="3 4">DSM 16077</strain>
    </source>
</reference>
<evidence type="ECO:0000259" key="2">
    <source>
        <dbReference type="Pfam" id="PF05360"/>
    </source>
</evidence>
<dbReference type="Pfam" id="PF05360">
    <property type="entry name" value="YiaAB"/>
    <property type="match status" value="1"/>
</dbReference>
<sequence length="87" mass="9682">MLGQSKLWVSFNYACVIAAYAMLGLSLILMPVDMSTKGYVGMGVLFLTGSLVTLVKTLQEQRINEQFSSKVERARQEKLLSDYVATE</sequence>
<feature type="transmembrane region" description="Helical" evidence="1">
    <location>
        <begin position="7"/>
        <end position="32"/>
    </location>
</feature>
<dbReference type="EMBL" id="FNHG01000027">
    <property type="protein sequence ID" value="SDM87200.1"/>
    <property type="molecule type" value="Genomic_DNA"/>
</dbReference>
<dbReference type="STRING" id="144026.SAMN04488568_12718"/>
<dbReference type="RefSeq" id="WP_176780388.1">
    <property type="nucleotide sequence ID" value="NZ_FNHG01000027.1"/>
</dbReference>
<dbReference type="AlphaFoldDB" id="A0A1G9WRV6"/>
<evidence type="ECO:0000313" key="4">
    <source>
        <dbReference type="Proteomes" id="UP000199759"/>
    </source>
</evidence>
<keyword evidence="1" id="KW-0812">Transmembrane</keyword>
<feature type="domain" description="YiaAB two helix" evidence="2">
    <location>
        <begin position="8"/>
        <end position="57"/>
    </location>
</feature>
<evidence type="ECO:0000313" key="3">
    <source>
        <dbReference type="EMBL" id="SDM87200.1"/>
    </source>
</evidence>
<proteinExistence type="predicted"/>
<keyword evidence="4" id="KW-1185">Reference proteome</keyword>
<name>A0A1G9WRV6_9PROT</name>
<keyword evidence="1" id="KW-0472">Membrane</keyword>
<protein>
    <recommendedName>
        <fullName evidence="2">YiaAB two helix domain-containing protein</fullName>
    </recommendedName>
</protein>
<keyword evidence="1" id="KW-1133">Transmembrane helix</keyword>
<gene>
    <name evidence="3" type="ORF">SAMN04488568_12718</name>
</gene>
<evidence type="ECO:0000256" key="1">
    <source>
        <dbReference type="SAM" id="Phobius"/>
    </source>
</evidence>